<dbReference type="SMART" id="SM00164">
    <property type="entry name" value="TBC"/>
    <property type="match status" value="1"/>
</dbReference>
<organism evidence="4">
    <name type="scientific">Anisakis simplex</name>
    <name type="common">Herring worm</name>
    <dbReference type="NCBI Taxonomy" id="6269"/>
    <lineage>
        <taxon>Eukaryota</taxon>
        <taxon>Metazoa</taxon>
        <taxon>Ecdysozoa</taxon>
        <taxon>Nematoda</taxon>
        <taxon>Chromadorea</taxon>
        <taxon>Rhabditida</taxon>
        <taxon>Spirurina</taxon>
        <taxon>Ascaridomorpha</taxon>
        <taxon>Ascaridoidea</taxon>
        <taxon>Anisakidae</taxon>
        <taxon>Anisakis</taxon>
        <taxon>Anisakis simplex complex</taxon>
    </lineage>
</organism>
<keyword evidence="3" id="KW-1185">Reference proteome</keyword>
<accession>A0A0M3JR74</accession>
<dbReference type="InterPro" id="IPR035969">
    <property type="entry name" value="Rab-GAP_TBC_sf"/>
</dbReference>
<dbReference type="Pfam" id="PF00566">
    <property type="entry name" value="RabGAP-TBC"/>
    <property type="match status" value="1"/>
</dbReference>
<dbReference type="InterPro" id="IPR000195">
    <property type="entry name" value="Rab-GAP-TBC_dom"/>
</dbReference>
<dbReference type="InterPro" id="IPR050302">
    <property type="entry name" value="Rab_GAP_TBC_domain"/>
</dbReference>
<gene>
    <name evidence="2" type="ORF">ASIM_LOCUS9942</name>
</gene>
<protein>
    <submittedName>
        <fullName evidence="4">Growth hormone-regulated TBC protein 6 (inferred by orthology to a C. elegans protein)</fullName>
    </submittedName>
</protein>
<feature type="domain" description="Rab-GAP TBC" evidence="1">
    <location>
        <begin position="60"/>
        <end position="235"/>
    </location>
</feature>
<dbReference type="Gene3D" id="1.10.8.270">
    <property type="entry name" value="putative rabgap domain of human tbc1 domain family member 14 like domains"/>
    <property type="match status" value="1"/>
</dbReference>
<dbReference type="SUPFAM" id="SSF47923">
    <property type="entry name" value="Ypt/Rab-GAP domain of gyp1p"/>
    <property type="match status" value="2"/>
</dbReference>
<name>A0A0M3JR74_ANISI</name>
<sequence length="319" mass="37085">MGTYVDDVDSLGFSCPDDLDKEAYIKFWNNYVPILKRRDRRWRKVGLPRGKKLRRFVHKGVPSRLRPMIWMLGCPQIGMAKYDVNKQVVDAICLDLPRTFPDNKRLSNAAGNRIIGRILYRVAEYFPDIGYCQGFNYIAALIYLILNDENQTVRLMTHSIQQRRTYYTSDMSGIIVDIKVLRDLLRDRKMMPNALIRLMETDMEMMLSKWFLCWFLETLPMESVLRIWDCLFLEGDVVLFRVAVALIEASVPSLAKCRTTADVFEVFRDIGTSPLAVDCHHLLEVAFANDKVSITETKLNEYRHCYANCADMKPKSDIR</sequence>
<proteinExistence type="predicted"/>
<evidence type="ECO:0000259" key="1">
    <source>
        <dbReference type="PROSITE" id="PS50086"/>
    </source>
</evidence>
<reference evidence="2 3" key="2">
    <citation type="submission" date="2018-11" db="EMBL/GenBank/DDBJ databases">
        <authorList>
            <consortium name="Pathogen Informatics"/>
        </authorList>
    </citation>
    <scope>NUCLEOTIDE SEQUENCE [LARGE SCALE GENOMIC DNA]</scope>
</reference>
<dbReference type="OrthoDB" id="294251at2759"/>
<dbReference type="WBParaSite" id="ASIM_0001021101-mRNA-1">
    <property type="protein sequence ID" value="ASIM_0001021101-mRNA-1"/>
    <property type="gene ID" value="ASIM_0001021101"/>
</dbReference>
<dbReference type="GO" id="GO:0031267">
    <property type="term" value="F:small GTPase binding"/>
    <property type="evidence" value="ECO:0007669"/>
    <property type="project" value="TreeGrafter"/>
</dbReference>
<dbReference type="GO" id="GO:0005096">
    <property type="term" value="F:GTPase activator activity"/>
    <property type="evidence" value="ECO:0007669"/>
    <property type="project" value="TreeGrafter"/>
</dbReference>
<dbReference type="PROSITE" id="PS50086">
    <property type="entry name" value="TBC_RABGAP"/>
    <property type="match status" value="1"/>
</dbReference>
<reference evidence="4" key="1">
    <citation type="submission" date="2017-02" db="UniProtKB">
        <authorList>
            <consortium name="WormBaseParasite"/>
        </authorList>
    </citation>
    <scope>IDENTIFICATION</scope>
</reference>
<dbReference type="AlphaFoldDB" id="A0A0M3JR74"/>
<dbReference type="Gene3D" id="1.10.472.80">
    <property type="entry name" value="Ypt/Rab-GAP domain of gyp1p, domain 3"/>
    <property type="match status" value="1"/>
</dbReference>
<dbReference type="Gene3D" id="1.10.10.750">
    <property type="entry name" value="Ypt/Rab-GAP domain of gyp1p, domain 1"/>
    <property type="match status" value="1"/>
</dbReference>
<evidence type="ECO:0000313" key="4">
    <source>
        <dbReference type="WBParaSite" id="ASIM_0001021101-mRNA-1"/>
    </source>
</evidence>
<dbReference type="PANTHER" id="PTHR47219">
    <property type="entry name" value="RAB GTPASE-ACTIVATING PROTEIN 1-LIKE"/>
    <property type="match status" value="1"/>
</dbReference>
<dbReference type="Proteomes" id="UP000267096">
    <property type="component" value="Unassembled WGS sequence"/>
</dbReference>
<dbReference type="EMBL" id="UYRR01030977">
    <property type="protein sequence ID" value="VDK42076.1"/>
    <property type="molecule type" value="Genomic_DNA"/>
</dbReference>
<evidence type="ECO:0000313" key="3">
    <source>
        <dbReference type="Proteomes" id="UP000267096"/>
    </source>
</evidence>
<dbReference type="PANTHER" id="PTHR47219:SF9">
    <property type="entry name" value="GTPASE ACTIVATING PROTEIN AND CENTROSOME-ASSOCIATED, ISOFORM B"/>
    <property type="match status" value="1"/>
</dbReference>
<evidence type="ECO:0000313" key="2">
    <source>
        <dbReference type="EMBL" id="VDK42076.1"/>
    </source>
</evidence>